<dbReference type="InterPro" id="IPR003311">
    <property type="entry name" value="AUX_IAA"/>
</dbReference>
<evidence type="ECO:0000256" key="10">
    <source>
        <dbReference type="PROSITE-ProRule" id="PRU00175"/>
    </source>
</evidence>
<feature type="compositionally biased region" description="Pro residues" evidence="12">
    <location>
        <begin position="48"/>
        <end position="59"/>
    </location>
</feature>
<evidence type="ECO:0000256" key="9">
    <source>
        <dbReference type="ARBA" id="ARBA00023294"/>
    </source>
</evidence>
<feature type="compositionally biased region" description="Basic and acidic residues" evidence="12">
    <location>
        <begin position="13"/>
        <end position="24"/>
    </location>
</feature>
<dbReference type="GO" id="GO:0009734">
    <property type="term" value="P:auxin-activated signaling pathway"/>
    <property type="evidence" value="ECO:0007669"/>
    <property type="project" value="UniProtKB-UniRule"/>
</dbReference>
<dbReference type="InterPro" id="IPR033389">
    <property type="entry name" value="AUX/IAA_dom"/>
</dbReference>
<keyword evidence="16" id="KW-1185">Reference proteome</keyword>
<dbReference type="Gene3D" id="3.30.40.10">
    <property type="entry name" value="Zinc/RING finger domain, C3HC4 (zinc finger)"/>
    <property type="match status" value="1"/>
</dbReference>
<dbReference type="GO" id="GO:0005634">
    <property type="term" value="C:nucleus"/>
    <property type="evidence" value="ECO:0007669"/>
    <property type="project" value="UniProtKB-SubCell"/>
</dbReference>
<dbReference type="Pfam" id="PF02309">
    <property type="entry name" value="AUX_IAA"/>
    <property type="match status" value="1"/>
</dbReference>
<keyword evidence="9 11" id="KW-0927">Auxin signaling pathway</keyword>
<evidence type="ECO:0000256" key="4">
    <source>
        <dbReference type="ARBA" id="ARBA00011726"/>
    </source>
</evidence>
<dbReference type="EMBL" id="CAJGYO010000014">
    <property type="protein sequence ID" value="CAD6267112.1"/>
    <property type="molecule type" value="Genomic_DNA"/>
</dbReference>
<dbReference type="AlphaFoldDB" id="A0A811RAC1"/>
<feature type="domain" description="PB1" evidence="14">
    <location>
        <begin position="132"/>
        <end position="218"/>
    </location>
</feature>
<evidence type="ECO:0000256" key="12">
    <source>
        <dbReference type="SAM" id="MobiDB-lite"/>
    </source>
</evidence>
<feature type="region of interest" description="Disordered" evidence="12">
    <location>
        <begin position="1"/>
        <end position="93"/>
    </location>
</feature>
<dbReference type="PANTHER" id="PTHR31734">
    <property type="entry name" value="AUXIN-RESPONSIVE PROTEIN IAA17"/>
    <property type="match status" value="1"/>
</dbReference>
<dbReference type="OrthoDB" id="1926344at2759"/>
<comment type="subcellular location">
    <subcellularLocation>
        <location evidence="2 11">Nucleus</location>
    </subcellularLocation>
</comment>
<dbReference type="SMART" id="SM00184">
    <property type="entry name" value="RING"/>
    <property type="match status" value="1"/>
</dbReference>
<dbReference type="Gene3D" id="3.10.20.90">
    <property type="entry name" value="Phosphatidylinositol 3-kinase Catalytic Subunit, Chain A, domain 1"/>
    <property type="match status" value="1"/>
</dbReference>
<comment type="similarity">
    <text evidence="3 11">Belongs to the Aux/IAA family.</text>
</comment>
<protein>
    <recommendedName>
        <fullName evidence="11">Auxin-responsive protein</fullName>
    </recommendedName>
</protein>
<name>A0A811RAC1_9POAL</name>
<evidence type="ECO:0000256" key="1">
    <source>
        <dbReference type="ARBA" id="ARBA00002159"/>
    </source>
</evidence>
<feature type="domain" description="RING-type" evidence="13">
    <location>
        <begin position="357"/>
        <end position="402"/>
    </location>
</feature>
<keyword evidence="10" id="KW-0863">Zinc-finger</keyword>
<keyword evidence="5 11" id="KW-0678">Repressor</keyword>
<dbReference type="InterPro" id="IPR013083">
    <property type="entry name" value="Znf_RING/FYVE/PHD"/>
</dbReference>
<keyword evidence="8 11" id="KW-0539">Nucleus</keyword>
<comment type="caution">
    <text evidence="15">The sequence shown here is derived from an EMBL/GenBank/DDBJ whole genome shotgun (WGS) entry which is preliminary data.</text>
</comment>
<gene>
    <name evidence="15" type="ORF">NCGR_LOCUS50417</name>
</gene>
<keyword evidence="6 11" id="KW-0805">Transcription regulation</keyword>
<feature type="compositionally biased region" description="Low complexity" evidence="12">
    <location>
        <begin position="83"/>
        <end position="92"/>
    </location>
</feature>
<dbReference type="SUPFAM" id="SSF57850">
    <property type="entry name" value="RING/U-box"/>
    <property type="match status" value="1"/>
</dbReference>
<evidence type="ECO:0000259" key="14">
    <source>
        <dbReference type="PROSITE" id="PS51745"/>
    </source>
</evidence>
<comment type="function">
    <text evidence="1 11">Aux/IAA proteins are short-lived transcriptional factors that function as repressors of early auxin response genes at low auxin concentrations.</text>
</comment>
<evidence type="ECO:0000256" key="7">
    <source>
        <dbReference type="ARBA" id="ARBA00023163"/>
    </source>
</evidence>
<organism evidence="15 16">
    <name type="scientific">Miscanthus lutarioriparius</name>
    <dbReference type="NCBI Taxonomy" id="422564"/>
    <lineage>
        <taxon>Eukaryota</taxon>
        <taxon>Viridiplantae</taxon>
        <taxon>Streptophyta</taxon>
        <taxon>Embryophyta</taxon>
        <taxon>Tracheophyta</taxon>
        <taxon>Spermatophyta</taxon>
        <taxon>Magnoliopsida</taxon>
        <taxon>Liliopsida</taxon>
        <taxon>Poales</taxon>
        <taxon>Poaceae</taxon>
        <taxon>PACMAD clade</taxon>
        <taxon>Panicoideae</taxon>
        <taxon>Andropogonodae</taxon>
        <taxon>Andropogoneae</taxon>
        <taxon>Saccharinae</taxon>
        <taxon>Miscanthus</taxon>
    </lineage>
</organism>
<evidence type="ECO:0000259" key="13">
    <source>
        <dbReference type="PROSITE" id="PS50089"/>
    </source>
</evidence>
<dbReference type="InterPro" id="IPR053793">
    <property type="entry name" value="PB1-like"/>
</dbReference>
<evidence type="ECO:0000256" key="11">
    <source>
        <dbReference type="RuleBase" id="RU004549"/>
    </source>
</evidence>
<accession>A0A811RAC1</accession>
<reference evidence="15" key="1">
    <citation type="submission" date="2020-10" db="EMBL/GenBank/DDBJ databases">
        <authorList>
            <person name="Han B."/>
            <person name="Lu T."/>
            <person name="Zhao Q."/>
            <person name="Huang X."/>
            <person name="Zhao Y."/>
        </authorList>
    </citation>
    <scope>NUCLEOTIDE SEQUENCE</scope>
</reference>
<dbReference type="SUPFAM" id="SSF54277">
    <property type="entry name" value="CAD &amp; PB1 domains"/>
    <property type="match status" value="1"/>
</dbReference>
<evidence type="ECO:0000256" key="5">
    <source>
        <dbReference type="ARBA" id="ARBA00022491"/>
    </source>
</evidence>
<dbReference type="Pfam" id="PF13639">
    <property type="entry name" value="zf-RING_2"/>
    <property type="match status" value="1"/>
</dbReference>
<sequence length="413" mass="45052">MEVAAAASYGLKAADDVDNLRATELRLGLPGTEEEEEEEPQQKAALPLLPPAPTPPPSTPRGKKRDVVGSGPDDAPNKRDSNADAAPPAAKAQVVGWPPVRSYRKSCFQQQAAVKSKPAAAPAEEAPAAAGGLFVKVSMDGAPYLRKVDLKMYKGYRELREALEAMFLCFSGGADAPAVNPSDFAVTYEDKDGDLMLVGDVPFDMFISTCKRLRIMKGSEARGLGSVLLATQKEWRVELNLHPVYLLYNGGSATRILKANQAVGIPGDQEGVRDVLHGLMRTFTRQQQLNLTDEQWEDILLEPEVPKLVALAREACRDGSIAHAMLELWVDEQLKFIVSEALLTLCAEAAPVGCQDCNICLEDETSNLVAGHAMEMPGCGHAFHRKCITKWFSWRSTCPMCRRDLSMYLDPIV</sequence>
<evidence type="ECO:0000313" key="16">
    <source>
        <dbReference type="Proteomes" id="UP000604825"/>
    </source>
</evidence>
<dbReference type="InterPro" id="IPR001841">
    <property type="entry name" value="Znf_RING"/>
</dbReference>
<dbReference type="PROSITE" id="PS51745">
    <property type="entry name" value="PB1"/>
    <property type="match status" value="1"/>
</dbReference>
<comment type="subunit">
    <text evidence="4 11">Homodimers and heterodimers.</text>
</comment>
<evidence type="ECO:0000256" key="2">
    <source>
        <dbReference type="ARBA" id="ARBA00004123"/>
    </source>
</evidence>
<proteinExistence type="inferred from homology"/>
<evidence type="ECO:0000256" key="3">
    <source>
        <dbReference type="ARBA" id="ARBA00006728"/>
    </source>
</evidence>
<dbReference type="GO" id="GO:0008270">
    <property type="term" value="F:zinc ion binding"/>
    <property type="evidence" value="ECO:0007669"/>
    <property type="project" value="UniProtKB-KW"/>
</dbReference>
<evidence type="ECO:0000313" key="15">
    <source>
        <dbReference type="EMBL" id="CAD6267112.1"/>
    </source>
</evidence>
<keyword evidence="10" id="KW-0479">Metal-binding</keyword>
<dbReference type="PROSITE" id="PS50089">
    <property type="entry name" value="ZF_RING_2"/>
    <property type="match status" value="1"/>
</dbReference>
<keyword evidence="10" id="KW-0862">Zinc</keyword>
<evidence type="ECO:0000256" key="8">
    <source>
        <dbReference type="ARBA" id="ARBA00023242"/>
    </source>
</evidence>
<dbReference type="Proteomes" id="UP000604825">
    <property type="component" value="Unassembled WGS sequence"/>
</dbReference>
<evidence type="ECO:0000256" key="6">
    <source>
        <dbReference type="ARBA" id="ARBA00023015"/>
    </source>
</evidence>
<keyword evidence="7 11" id="KW-0804">Transcription</keyword>
<dbReference type="FunFam" id="3.10.20.90:FF:000078">
    <property type="entry name" value="Auxin-responsive protein"/>
    <property type="match status" value="1"/>
</dbReference>
<dbReference type="PANTHER" id="PTHR31734:SF193">
    <property type="entry name" value="AUXIN-RESPONSIVE PROTEIN IAA31"/>
    <property type="match status" value="1"/>
</dbReference>
<dbReference type="GO" id="GO:0006355">
    <property type="term" value="P:regulation of DNA-templated transcription"/>
    <property type="evidence" value="ECO:0007669"/>
    <property type="project" value="InterPro"/>
</dbReference>